<dbReference type="GO" id="GO:0005737">
    <property type="term" value="C:cytoplasm"/>
    <property type="evidence" value="ECO:0007669"/>
    <property type="project" value="UniProtKB-SubCell"/>
</dbReference>
<gene>
    <name evidence="5" type="primary">rimM</name>
    <name evidence="8" type="ORF">HELGO_WM10110</name>
</gene>
<comment type="subcellular location">
    <subcellularLocation>
        <location evidence="5">Cytoplasm</location>
    </subcellularLocation>
</comment>
<evidence type="ECO:0000256" key="2">
    <source>
        <dbReference type="ARBA" id="ARBA00022517"/>
    </source>
</evidence>
<dbReference type="InterPro" id="IPR009000">
    <property type="entry name" value="Transl_B-barrel_sf"/>
</dbReference>
<dbReference type="HAMAP" id="MF_00014">
    <property type="entry name" value="Ribosome_mat_RimM"/>
    <property type="match status" value="1"/>
</dbReference>
<proteinExistence type="inferred from homology"/>
<dbReference type="NCBIfam" id="TIGR02273">
    <property type="entry name" value="16S_RimM"/>
    <property type="match status" value="1"/>
</dbReference>
<accession>A0A6S6RY43</accession>
<dbReference type="GO" id="GO:0042274">
    <property type="term" value="P:ribosomal small subunit biogenesis"/>
    <property type="evidence" value="ECO:0007669"/>
    <property type="project" value="UniProtKB-UniRule"/>
</dbReference>
<feature type="domain" description="RimM N-terminal" evidence="6">
    <location>
        <begin position="6"/>
        <end position="86"/>
    </location>
</feature>
<dbReference type="SUPFAM" id="SSF50447">
    <property type="entry name" value="Translation proteins"/>
    <property type="match status" value="1"/>
</dbReference>
<dbReference type="Pfam" id="PF24986">
    <property type="entry name" value="PRC_RimM"/>
    <property type="match status" value="1"/>
</dbReference>
<dbReference type="InterPro" id="IPR002676">
    <property type="entry name" value="RimM_N"/>
</dbReference>
<dbReference type="InterPro" id="IPR036976">
    <property type="entry name" value="RimM_N_sf"/>
</dbReference>
<dbReference type="Gene3D" id="2.30.30.240">
    <property type="entry name" value="PRC-barrel domain"/>
    <property type="match status" value="1"/>
</dbReference>
<evidence type="ECO:0000256" key="5">
    <source>
        <dbReference type="HAMAP-Rule" id="MF_00014"/>
    </source>
</evidence>
<dbReference type="GO" id="GO:0043022">
    <property type="term" value="F:ribosome binding"/>
    <property type="evidence" value="ECO:0007669"/>
    <property type="project" value="InterPro"/>
</dbReference>
<feature type="domain" description="Ribosome maturation factor RimM PRC barrel" evidence="7">
    <location>
        <begin position="104"/>
        <end position="168"/>
    </location>
</feature>
<keyword evidence="2 5" id="KW-0690">Ribosome biogenesis</keyword>
<dbReference type="GO" id="GO:0005840">
    <property type="term" value="C:ribosome"/>
    <property type="evidence" value="ECO:0007669"/>
    <property type="project" value="InterPro"/>
</dbReference>
<comment type="domain">
    <text evidence="5">The PRC barrel domain binds ribosomal protein uS19.</text>
</comment>
<dbReference type="InterPro" id="IPR056792">
    <property type="entry name" value="PRC_RimM"/>
</dbReference>
<dbReference type="PANTHER" id="PTHR33692:SF1">
    <property type="entry name" value="RIBOSOME MATURATION FACTOR RIMM"/>
    <property type="match status" value="1"/>
</dbReference>
<dbReference type="Gene3D" id="2.40.30.60">
    <property type="entry name" value="RimM"/>
    <property type="match status" value="1"/>
</dbReference>
<comment type="subunit">
    <text evidence="5">Binds ribosomal protein uS19.</text>
</comment>
<evidence type="ECO:0000313" key="8">
    <source>
        <dbReference type="EMBL" id="CAA6798741.1"/>
    </source>
</evidence>
<protein>
    <recommendedName>
        <fullName evidence="5">Ribosome maturation factor RimM</fullName>
    </recommendedName>
</protein>
<sequence length="178" mass="20520">MDYVEIGRIRKPHGLSGEVKGDIDERFWDDVAEVDAFFVEIKSEKTPYFIDYLRGKGTLIMKFEDINTKEDASLFTSKALYLRRSDINLSEEEINDTGLEFSYLEGYELHVEELGKFGRIEAVEEYPQQEMATVKQGGKSFLVPLRTAWILSVDEDKKIVVMDLPEGLLDYDESEIDD</sequence>
<dbReference type="InterPro" id="IPR011961">
    <property type="entry name" value="RimM"/>
</dbReference>
<evidence type="ECO:0000259" key="6">
    <source>
        <dbReference type="Pfam" id="PF01782"/>
    </source>
</evidence>
<evidence type="ECO:0000259" key="7">
    <source>
        <dbReference type="Pfam" id="PF24986"/>
    </source>
</evidence>
<comment type="function">
    <text evidence="5">An accessory protein needed during the final step in the assembly of 30S ribosomal subunit, possibly for assembly of the head region. Essential for efficient processing of 16S rRNA. May be needed both before and after RbfA during the maturation of 16S rRNA. It has affinity for free ribosomal 30S subunits but not for 70S ribosomes.</text>
</comment>
<keyword evidence="4 5" id="KW-0143">Chaperone</keyword>
<name>A0A6S6RY43_9BACT</name>
<dbReference type="EMBL" id="CACVAQ010000010">
    <property type="protein sequence ID" value="CAA6798741.1"/>
    <property type="molecule type" value="Genomic_DNA"/>
</dbReference>
<dbReference type="PANTHER" id="PTHR33692">
    <property type="entry name" value="RIBOSOME MATURATION FACTOR RIMM"/>
    <property type="match status" value="1"/>
</dbReference>
<evidence type="ECO:0000256" key="4">
    <source>
        <dbReference type="ARBA" id="ARBA00023186"/>
    </source>
</evidence>
<dbReference type="InterPro" id="IPR011033">
    <property type="entry name" value="PRC_barrel-like_sf"/>
</dbReference>
<evidence type="ECO:0000256" key="1">
    <source>
        <dbReference type="ARBA" id="ARBA00022490"/>
    </source>
</evidence>
<dbReference type="AlphaFoldDB" id="A0A6S6RY43"/>
<keyword evidence="3 5" id="KW-0698">rRNA processing</keyword>
<dbReference type="Pfam" id="PF01782">
    <property type="entry name" value="RimM"/>
    <property type="match status" value="1"/>
</dbReference>
<organism evidence="8">
    <name type="scientific">uncultured Aureispira sp</name>
    <dbReference type="NCBI Taxonomy" id="1331704"/>
    <lineage>
        <taxon>Bacteria</taxon>
        <taxon>Pseudomonadati</taxon>
        <taxon>Bacteroidota</taxon>
        <taxon>Saprospiria</taxon>
        <taxon>Saprospirales</taxon>
        <taxon>Saprospiraceae</taxon>
        <taxon>Aureispira</taxon>
        <taxon>environmental samples</taxon>
    </lineage>
</organism>
<evidence type="ECO:0000256" key="3">
    <source>
        <dbReference type="ARBA" id="ARBA00022552"/>
    </source>
</evidence>
<dbReference type="GO" id="GO:0006364">
    <property type="term" value="P:rRNA processing"/>
    <property type="evidence" value="ECO:0007669"/>
    <property type="project" value="UniProtKB-UniRule"/>
</dbReference>
<keyword evidence="1 5" id="KW-0963">Cytoplasm</keyword>
<dbReference type="SUPFAM" id="SSF50346">
    <property type="entry name" value="PRC-barrel domain"/>
    <property type="match status" value="1"/>
</dbReference>
<reference evidence="8" key="1">
    <citation type="submission" date="2020-01" db="EMBL/GenBank/DDBJ databases">
        <authorList>
            <person name="Meier V. D."/>
            <person name="Meier V D."/>
        </authorList>
    </citation>
    <scope>NUCLEOTIDE SEQUENCE</scope>
    <source>
        <strain evidence="8">HLG_WM_MAG_10</strain>
    </source>
</reference>
<comment type="similarity">
    <text evidence="5">Belongs to the RimM family.</text>
</comment>